<gene>
    <name evidence="1" type="ORF">THAOC_07864</name>
</gene>
<evidence type="ECO:0000313" key="2">
    <source>
        <dbReference type="Proteomes" id="UP000266841"/>
    </source>
</evidence>
<proteinExistence type="predicted"/>
<name>K0SWI5_THAOC</name>
<organism evidence="1 2">
    <name type="scientific">Thalassiosira oceanica</name>
    <name type="common">Marine diatom</name>
    <dbReference type="NCBI Taxonomy" id="159749"/>
    <lineage>
        <taxon>Eukaryota</taxon>
        <taxon>Sar</taxon>
        <taxon>Stramenopiles</taxon>
        <taxon>Ochrophyta</taxon>
        <taxon>Bacillariophyta</taxon>
        <taxon>Coscinodiscophyceae</taxon>
        <taxon>Thalassiosirophycidae</taxon>
        <taxon>Thalassiosirales</taxon>
        <taxon>Thalassiosiraceae</taxon>
        <taxon>Thalassiosira</taxon>
    </lineage>
</organism>
<dbReference type="EMBL" id="AGNL01008090">
    <property type="protein sequence ID" value="EJK70748.1"/>
    <property type="molecule type" value="Genomic_DNA"/>
</dbReference>
<reference evidence="1 2" key="1">
    <citation type="journal article" date="2012" name="Genome Biol.">
        <title>Genome and low-iron response of an oceanic diatom adapted to chronic iron limitation.</title>
        <authorList>
            <person name="Lommer M."/>
            <person name="Specht M."/>
            <person name="Roy A.S."/>
            <person name="Kraemer L."/>
            <person name="Andreson R."/>
            <person name="Gutowska M.A."/>
            <person name="Wolf J."/>
            <person name="Bergner S.V."/>
            <person name="Schilhabel M.B."/>
            <person name="Klostermeier U.C."/>
            <person name="Beiko R.G."/>
            <person name="Rosenstiel P."/>
            <person name="Hippler M."/>
            <person name="Laroche J."/>
        </authorList>
    </citation>
    <scope>NUCLEOTIDE SEQUENCE [LARGE SCALE GENOMIC DNA]</scope>
    <source>
        <strain evidence="1 2">CCMP1005</strain>
    </source>
</reference>
<protein>
    <submittedName>
        <fullName evidence="1">Uncharacterized protein</fullName>
    </submittedName>
</protein>
<keyword evidence="2" id="KW-1185">Reference proteome</keyword>
<feature type="non-terminal residue" evidence="1">
    <location>
        <position position="1"/>
    </location>
</feature>
<sequence length="49" mass="5254">DIPLIRIRRISGLRPTGCSACGVHSLSLSEDSKFIVERGTPSNSKREGG</sequence>
<accession>K0SWI5</accession>
<dbReference type="AlphaFoldDB" id="K0SWI5"/>
<comment type="caution">
    <text evidence="1">The sequence shown here is derived from an EMBL/GenBank/DDBJ whole genome shotgun (WGS) entry which is preliminary data.</text>
</comment>
<dbReference type="Proteomes" id="UP000266841">
    <property type="component" value="Unassembled WGS sequence"/>
</dbReference>
<evidence type="ECO:0000313" key="1">
    <source>
        <dbReference type="EMBL" id="EJK70748.1"/>
    </source>
</evidence>